<dbReference type="Proteomes" id="UP000694005">
    <property type="component" value="Chromosome A06"/>
</dbReference>
<dbReference type="Gramene" id="A06p41560.2_BraZ1">
    <property type="protein sequence ID" value="A06p41560.2_BraZ1.CDS"/>
    <property type="gene ID" value="A06g41560.2_BraZ1"/>
</dbReference>
<organism evidence="1 2">
    <name type="scientific">Brassica campestris</name>
    <name type="common">Field mustard</name>
    <dbReference type="NCBI Taxonomy" id="3711"/>
    <lineage>
        <taxon>Eukaryota</taxon>
        <taxon>Viridiplantae</taxon>
        <taxon>Streptophyta</taxon>
        <taxon>Embryophyta</taxon>
        <taxon>Tracheophyta</taxon>
        <taxon>Spermatophyta</taxon>
        <taxon>Magnoliopsida</taxon>
        <taxon>eudicotyledons</taxon>
        <taxon>Gunneridae</taxon>
        <taxon>Pentapetalae</taxon>
        <taxon>rosids</taxon>
        <taxon>malvids</taxon>
        <taxon>Brassicales</taxon>
        <taxon>Brassicaceae</taxon>
        <taxon>Brassiceae</taxon>
        <taxon>Brassica</taxon>
    </lineage>
</organism>
<feature type="non-terminal residue" evidence="1">
    <location>
        <position position="50"/>
    </location>
</feature>
<evidence type="ECO:0000313" key="1">
    <source>
        <dbReference type="EMBL" id="CAG7871916.1"/>
    </source>
</evidence>
<dbReference type="AlphaFoldDB" id="A0A8D9D9Q8"/>
<reference evidence="1 2" key="1">
    <citation type="submission" date="2021-07" db="EMBL/GenBank/DDBJ databases">
        <authorList>
            <consortium name="Genoscope - CEA"/>
            <person name="William W."/>
        </authorList>
    </citation>
    <scope>NUCLEOTIDE SEQUENCE [LARGE SCALE GENOMIC DNA]</scope>
</reference>
<accession>A0A8D9D9Q8</accession>
<proteinExistence type="predicted"/>
<name>A0A8D9D9Q8_BRACM</name>
<dbReference type="EMBL" id="LS974622">
    <property type="protein sequence ID" value="CAG7871916.1"/>
    <property type="molecule type" value="Genomic_DNA"/>
</dbReference>
<protein>
    <submittedName>
        <fullName evidence="1">Uncharacterized protein</fullName>
    </submittedName>
</protein>
<sequence length="50" mass="5914">MFNDLHVFTDHSFGMRSISDIVTIRPDQYKTRELDDLKEVCFATDYRSAK</sequence>
<gene>
    <name evidence="1" type="ORF">BRAPAZ1V2_A06P41560.2</name>
</gene>
<evidence type="ECO:0000313" key="2">
    <source>
        <dbReference type="Proteomes" id="UP000694005"/>
    </source>
</evidence>